<gene>
    <name evidence="1" type="ORF">A3J47_04205</name>
</gene>
<comment type="caution">
    <text evidence="1">The sequence shown here is derived from an EMBL/GenBank/DDBJ whole genome shotgun (WGS) entry which is preliminary data.</text>
</comment>
<sequence>MIKIWFLFGLFLIIFFSFSVVFAVQPSDYGLKEGDLISAIFSDDPDVYIINEHGHKRLFLNPEIFKFYGHLGGFASVKLVTPEIRDSFPTSGYFRNCEDNDQKVYGTSVEGEDEGRLHWINKSGDQAVQEDPDFFKKVFCINRKEFNWYPRGNEFKLLKEVPKYHRQEGEEKFVVCHHPTSDPGSFETIRIASPSLDAHFQHSDFYGACPTYVLPSLTSTPTATPIITISPSPASSISYY</sequence>
<name>A0A1F8FLL0_9BACT</name>
<reference evidence="1 2" key="1">
    <citation type="journal article" date="2016" name="Nat. Commun.">
        <title>Thousands of microbial genomes shed light on interconnected biogeochemical processes in an aquifer system.</title>
        <authorList>
            <person name="Anantharaman K."/>
            <person name="Brown C.T."/>
            <person name="Hug L.A."/>
            <person name="Sharon I."/>
            <person name="Castelle C.J."/>
            <person name="Probst A.J."/>
            <person name="Thomas B.C."/>
            <person name="Singh A."/>
            <person name="Wilkins M.J."/>
            <person name="Karaoz U."/>
            <person name="Brodie E.L."/>
            <person name="Williams K.H."/>
            <person name="Hubbard S.S."/>
            <person name="Banfield J.F."/>
        </authorList>
    </citation>
    <scope>NUCLEOTIDE SEQUENCE [LARGE SCALE GENOMIC DNA]</scope>
</reference>
<dbReference type="Proteomes" id="UP000176581">
    <property type="component" value="Unassembled WGS sequence"/>
</dbReference>
<protein>
    <submittedName>
        <fullName evidence="1">Uncharacterized protein</fullName>
    </submittedName>
</protein>
<dbReference type="EMBL" id="MGJV01000039">
    <property type="protein sequence ID" value="OGN13610.1"/>
    <property type="molecule type" value="Genomic_DNA"/>
</dbReference>
<accession>A0A1F8FLL0</accession>
<dbReference type="AlphaFoldDB" id="A0A1F8FLL0"/>
<organism evidence="1 2">
    <name type="scientific">Candidatus Yanofskybacteria bacterium RIFCSPHIGHO2_02_FULL_43_22</name>
    <dbReference type="NCBI Taxonomy" id="1802681"/>
    <lineage>
        <taxon>Bacteria</taxon>
        <taxon>Candidatus Yanofskyibacteriota</taxon>
    </lineage>
</organism>
<evidence type="ECO:0000313" key="2">
    <source>
        <dbReference type="Proteomes" id="UP000176581"/>
    </source>
</evidence>
<proteinExistence type="predicted"/>
<evidence type="ECO:0000313" key="1">
    <source>
        <dbReference type="EMBL" id="OGN13610.1"/>
    </source>
</evidence>